<protein>
    <submittedName>
        <fullName evidence="2">STAS domain-containing protein</fullName>
    </submittedName>
</protein>
<gene>
    <name evidence="2" type="ORF">I8755_06395</name>
</gene>
<accession>A0A7T4PDC6</accession>
<dbReference type="InterPro" id="IPR002645">
    <property type="entry name" value="STAS_dom"/>
</dbReference>
<evidence type="ECO:0000313" key="3">
    <source>
        <dbReference type="Proteomes" id="UP000596130"/>
    </source>
</evidence>
<proteinExistence type="predicted"/>
<dbReference type="CDD" id="cd07043">
    <property type="entry name" value="STAS_anti-anti-sigma_factors"/>
    <property type="match status" value="1"/>
</dbReference>
<dbReference type="Pfam" id="PF01740">
    <property type="entry name" value="STAS"/>
    <property type="match status" value="1"/>
</dbReference>
<dbReference type="Proteomes" id="UP000596130">
    <property type="component" value="Chromosome"/>
</dbReference>
<sequence length="135" mass="14439">MSTQAHRLSITQLASCDDCAVLRITGELDRGGEELFMGTLGACVDAGHRHLVLDATALSFCDSRGLNCLLAMRWLLQRRGGKLLLAGAGRRLTELLARTGSAELIPSHRTVGLALGELPQSHRPVWPPATPACEA</sequence>
<organism evidence="2 3">
    <name type="scientific">Streptomyces alfalfae</name>
    <dbReference type="NCBI Taxonomy" id="1642299"/>
    <lineage>
        <taxon>Bacteria</taxon>
        <taxon>Bacillati</taxon>
        <taxon>Actinomycetota</taxon>
        <taxon>Actinomycetes</taxon>
        <taxon>Kitasatosporales</taxon>
        <taxon>Streptomycetaceae</taxon>
        <taxon>Streptomyces</taxon>
    </lineage>
</organism>
<evidence type="ECO:0000313" key="2">
    <source>
        <dbReference type="EMBL" id="QQC88075.1"/>
    </source>
</evidence>
<dbReference type="Gene3D" id="3.30.750.24">
    <property type="entry name" value="STAS domain"/>
    <property type="match status" value="1"/>
</dbReference>
<dbReference type="RefSeq" id="WP_198502034.1">
    <property type="nucleotide sequence ID" value="NZ_CP065959.1"/>
</dbReference>
<reference evidence="2 3" key="1">
    <citation type="submission" date="2020-12" db="EMBL/GenBank/DDBJ databases">
        <title>Identification and biosynthesis of polyene macrolides produced by Streptomyces alfalfae Men-myco-93-63.</title>
        <authorList>
            <person name="Liu D."/>
            <person name="Li Y."/>
            <person name="Liu L."/>
            <person name="Han X."/>
            <person name="Shen F."/>
        </authorList>
    </citation>
    <scope>NUCLEOTIDE SEQUENCE [LARGE SCALE GENOMIC DNA]</scope>
    <source>
        <strain evidence="2 3">Men-myco-93-63</strain>
    </source>
</reference>
<dbReference type="PANTHER" id="PTHR33495:SF2">
    <property type="entry name" value="ANTI-SIGMA FACTOR ANTAGONIST TM_1081-RELATED"/>
    <property type="match status" value="1"/>
</dbReference>
<dbReference type="AlphaFoldDB" id="A0A7T4PDC6"/>
<dbReference type="PANTHER" id="PTHR33495">
    <property type="entry name" value="ANTI-SIGMA FACTOR ANTAGONIST TM_1081-RELATED-RELATED"/>
    <property type="match status" value="1"/>
</dbReference>
<dbReference type="EMBL" id="CP065959">
    <property type="protein sequence ID" value="QQC88075.1"/>
    <property type="molecule type" value="Genomic_DNA"/>
</dbReference>
<dbReference type="SUPFAM" id="SSF52091">
    <property type="entry name" value="SpoIIaa-like"/>
    <property type="match status" value="1"/>
</dbReference>
<dbReference type="InterPro" id="IPR036513">
    <property type="entry name" value="STAS_dom_sf"/>
</dbReference>
<dbReference type="PROSITE" id="PS50801">
    <property type="entry name" value="STAS"/>
    <property type="match status" value="1"/>
</dbReference>
<name>A0A7T4PDC6_9ACTN</name>
<feature type="domain" description="STAS" evidence="1">
    <location>
        <begin position="9"/>
        <end position="118"/>
    </location>
</feature>
<dbReference type="GO" id="GO:0043856">
    <property type="term" value="F:anti-sigma factor antagonist activity"/>
    <property type="evidence" value="ECO:0007669"/>
    <property type="project" value="TreeGrafter"/>
</dbReference>
<evidence type="ECO:0000259" key="1">
    <source>
        <dbReference type="PROSITE" id="PS50801"/>
    </source>
</evidence>